<evidence type="ECO:0000313" key="1">
    <source>
        <dbReference type="EMBL" id="STZ74494.1"/>
    </source>
</evidence>
<keyword evidence="1" id="KW-0418">Kinase</keyword>
<protein>
    <submittedName>
        <fullName evidence="1">Putative 6-phosphofructokinase</fullName>
    </submittedName>
</protein>
<keyword evidence="1" id="KW-0808">Transferase</keyword>
<dbReference type="GO" id="GO:0016301">
    <property type="term" value="F:kinase activity"/>
    <property type="evidence" value="ECO:0007669"/>
    <property type="project" value="UniProtKB-KW"/>
</dbReference>
<evidence type="ECO:0000313" key="2">
    <source>
        <dbReference type="Proteomes" id="UP000255389"/>
    </source>
</evidence>
<accession>A0A378UAU1</accession>
<organism evidence="1 2">
    <name type="scientific">Mycolicibacterium fortuitum</name>
    <name type="common">Mycobacterium fortuitum</name>
    <dbReference type="NCBI Taxonomy" id="1766"/>
    <lineage>
        <taxon>Bacteria</taxon>
        <taxon>Bacillati</taxon>
        <taxon>Actinomycetota</taxon>
        <taxon>Actinomycetes</taxon>
        <taxon>Mycobacteriales</taxon>
        <taxon>Mycobacteriaceae</taxon>
        <taxon>Mycolicibacterium</taxon>
    </lineage>
</organism>
<name>A0A378UAU1_MYCFO</name>
<sequence length="358" mass="39254">MAIDLTGGIDPSREFVFAQRPDNPEMRDSVSFWTVDDRGKIGLPRIGIEAVAANWDNHEMQINLAFPDGRVYRLRDGAPSLPAEGPDGRPTVLGAGGLAFRCVEPFQTWTMTYEGKAVETSSADLVAGTSDGPLVDVAFHVEANMAVPPWIQGSLQKAAGDRIKNSVEGDLMGGPRYEQLFRARGSVTINGDSQDFTGSGLRIRRQGVRKLGSFWGHAWQSAIFPSGKAFGYIAYPPRDDGQPTFNEGYLFSGDGELIPARAVQAPWLTKLQAVGEDVSVVLETADGTVHIEGETVFSTHDIHHNDNTFSVREMKKENPNFPALQQAGVRYRWDDEETFGMLERSNPIEKIDLGDARA</sequence>
<proteinExistence type="predicted"/>
<dbReference type="AlphaFoldDB" id="A0A378UAU1"/>
<reference evidence="1 2" key="1">
    <citation type="submission" date="2018-06" db="EMBL/GenBank/DDBJ databases">
        <authorList>
            <consortium name="Pathogen Informatics"/>
            <person name="Doyle S."/>
        </authorList>
    </citation>
    <scope>NUCLEOTIDE SEQUENCE [LARGE SCALE GENOMIC DNA]</scope>
    <source>
        <strain evidence="1 2">NCTC1542</strain>
    </source>
</reference>
<dbReference type="SUPFAM" id="SSF159245">
    <property type="entry name" value="AttH-like"/>
    <property type="match status" value="1"/>
</dbReference>
<dbReference type="EMBL" id="UGQY01000001">
    <property type="protein sequence ID" value="STZ74494.1"/>
    <property type="molecule type" value="Genomic_DNA"/>
</dbReference>
<gene>
    <name evidence="1" type="ORF">NCTC1542_02046</name>
</gene>
<dbReference type="Proteomes" id="UP000255389">
    <property type="component" value="Unassembled WGS sequence"/>
</dbReference>